<comment type="caution">
    <text evidence="2">The sequence shown here is derived from an EMBL/GenBank/DDBJ whole genome shotgun (WGS) entry which is preliminary data.</text>
</comment>
<dbReference type="InterPro" id="IPR055334">
    <property type="entry name" value="PEX8-like"/>
</dbReference>
<organism evidence="2 3">
    <name type="scientific">Ambispora gerdemannii</name>
    <dbReference type="NCBI Taxonomy" id="144530"/>
    <lineage>
        <taxon>Eukaryota</taxon>
        <taxon>Fungi</taxon>
        <taxon>Fungi incertae sedis</taxon>
        <taxon>Mucoromycota</taxon>
        <taxon>Glomeromycotina</taxon>
        <taxon>Glomeromycetes</taxon>
        <taxon>Archaeosporales</taxon>
        <taxon>Ambisporaceae</taxon>
        <taxon>Ambispora</taxon>
    </lineage>
</organism>
<reference evidence="2" key="1">
    <citation type="submission" date="2021-06" db="EMBL/GenBank/DDBJ databases">
        <authorList>
            <person name="Kallberg Y."/>
            <person name="Tangrot J."/>
            <person name="Rosling A."/>
        </authorList>
    </citation>
    <scope>NUCLEOTIDE SEQUENCE</scope>
    <source>
        <strain evidence="2">MT106</strain>
    </source>
</reference>
<protein>
    <submittedName>
        <fullName evidence="2">399_t:CDS:1</fullName>
    </submittedName>
</protein>
<name>A0A9N8W956_9GLOM</name>
<gene>
    <name evidence="2" type="ORF">AGERDE_LOCUS3009</name>
</gene>
<sequence>MASTINSQNKQETLYQKAYTGPHATFAKIFLRPGINFDYLEEVASDLLSSEKEYGEKYTIDTGFRIFLLFLNVSMAKLATRELSTIEKIIWVRTLLRVFEKQAFLGFVSVGGLLKGYQLHKANQQRRIFGELISEVEDVFMEGLDKILDQYCALDSSDDVTDTIAFLCGRCLSFIPTRRLRHLKQKANLLGIITIVIVSSPRTFQEGQFIGDITKEIESQQEIKWTKEFQSYKNLQTLSKQALFAEMGPISRAVGKLVKVIEREDLINPLYQINNFAHNLYLLWEKCPLSQVKEELMNDETKKATPLLWLVFKTILFTITMIFKAIVDNSLVKGGYCDTEGEKLDMLLTFSYTYFITIRFDLYGFSVYKEIFHTILNQLMETPSFCNEILNMLKHIEVNNPMAENRIIFYFLVAEQIMKVLEDSIVERELLPTLCLYLTDNSNLYLFESAHSTVLAIYITQKSISKDFSSYYSNLLLEGYPAYLSIEQLRAAYTTMIKSLSETDDALVWYCLENLLDKIESLPTSSNLELSEQQSTTTETNNNETRENPESDSSSINLNVSEKDVVSTALYLQRGHLLLTLIDQVGTVNLIFLETLLSKIKSLISLESNGIAKSALQKALFDVLSKNLDYTKKDAGVKWWLNEGREITNEIQA</sequence>
<dbReference type="AlphaFoldDB" id="A0A9N8W956"/>
<accession>A0A9N8W956</accession>
<evidence type="ECO:0000313" key="2">
    <source>
        <dbReference type="EMBL" id="CAG8476545.1"/>
    </source>
</evidence>
<dbReference type="PANTHER" id="PTHR39214:SF1">
    <property type="entry name" value="MICROBODY (PEROXISOME) BIOGENESIS PROTEIN PEROXIN 8 (EUROFUNG)"/>
    <property type="match status" value="1"/>
</dbReference>
<feature type="compositionally biased region" description="Polar residues" evidence="1">
    <location>
        <begin position="526"/>
        <end position="535"/>
    </location>
</feature>
<dbReference type="Proteomes" id="UP000789831">
    <property type="component" value="Unassembled WGS sequence"/>
</dbReference>
<evidence type="ECO:0000313" key="3">
    <source>
        <dbReference type="Proteomes" id="UP000789831"/>
    </source>
</evidence>
<dbReference type="OrthoDB" id="2357318at2759"/>
<dbReference type="EMBL" id="CAJVPL010000270">
    <property type="protein sequence ID" value="CAG8476545.1"/>
    <property type="molecule type" value="Genomic_DNA"/>
</dbReference>
<proteinExistence type="predicted"/>
<dbReference type="PANTHER" id="PTHR39214">
    <property type="entry name" value="MICROBODY (PEROXISOME) BIOGENESIS PROTEIN PEROXIN 8 (EUROFUNG)"/>
    <property type="match status" value="1"/>
</dbReference>
<keyword evidence="3" id="KW-1185">Reference proteome</keyword>
<evidence type="ECO:0000256" key="1">
    <source>
        <dbReference type="SAM" id="MobiDB-lite"/>
    </source>
</evidence>
<feature type="region of interest" description="Disordered" evidence="1">
    <location>
        <begin position="526"/>
        <end position="556"/>
    </location>
</feature>